<sequence>MTAFERADFSRESDLIKSFQKILSTIAGFNVMQITLRCRVNNRLRGNNCFNLVKLGKDWSGFILLFRIKPFAFILRFVKEFSCSNQHWRLLQLCLLFLPFPLLRWQPKETLTSC</sequence>
<dbReference type="AlphaFoldDB" id="A0A4Y5ZPC4"/>
<organism evidence="1 2">
    <name type="scientific">Enterobacter hormaechei</name>
    <dbReference type="NCBI Taxonomy" id="158836"/>
    <lineage>
        <taxon>Bacteria</taxon>
        <taxon>Pseudomonadati</taxon>
        <taxon>Pseudomonadota</taxon>
        <taxon>Gammaproteobacteria</taxon>
        <taxon>Enterobacterales</taxon>
        <taxon>Enterobacteriaceae</taxon>
        <taxon>Enterobacter</taxon>
        <taxon>Enterobacter cloacae complex</taxon>
    </lineage>
</organism>
<gene>
    <name evidence="1" type="ORF">EIN43_19595</name>
</gene>
<dbReference type="EMBL" id="CP041054">
    <property type="protein sequence ID" value="QDE47604.1"/>
    <property type="molecule type" value="Genomic_DNA"/>
</dbReference>
<dbReference type="Proteomes" id="UP000318237">
    <property type="component" value="Chromosome"/>
</dbReference>
<name>A0A4Y5ZPC4_9ENTR</name>
<reference evidence="1 2" key="1">
    <citation type="submission" date="2019-06" db="EMBL/GenBank/DDBJ databases">
        <title>Whole genome sequencing of XDR Enterobacter.</title>
        <authorList>
            <person name="Gnana Soundari P."/>
            <person name="Vijayakumar R."/>
            <person name="Krishnan P."/>
        </authorList>
    </citation>
    <scope>NUCLEOTIDE SEQUENCE [LARGE SCALE GENOMIC DNA]</scope>
    <source>
        <strain evidence="1 2">C126</strain>
    </source>
</reference>
<protein>
    <submittedName>
        <fullName evidence="1">Uncharacterized protein</fullName>
    </submittedName>
</protein>
<evidence type="ECO:0000313" key="2">
    <source>
        <dbReference type="Proteomes" id="UP000318237"/>
    </source>
</evidence>
<accession>A0A4Y5ZPC4</accession>
<proteinExistence type="predicted"/>
<evidence type="ECO:0000313" key="1">
    <source>
        <dbReference type="EMBL" id="QDE47604.1"/>
    </source>
</evidence>